<feature type="transmembrane region" description="Helical" evidence="5">
    <location>
        <begin position="201"/>
        <end position="218"/>
    </location>
</feature>
<dbReference type="RefSeq" id="XP_068352941.1">
    <property type="nucleotide sequence ID" value="XM_068509213.1"/>
</dbReference>
<feature type="transmembrane region" description="Helical" evidence="5">
    <location>
        <begin position="99"/>
        <end position="122"/>
    </location>
</feature>
<dbReference type="GeneID" id="94843917"/>
<feature type="transmembrane region" description="Helical" evidence="5">
    <location>
        <begin position="134"/>
        <end position="155"/>
    </location>
</feature>
<feature type="transmembrane region" description="Helical" evidence="5">
    <location>
        <begin position="224"/>
        <end position="245"/>
    </location>
</feature>
<evidence type="ECO:0000256" key="2">
    <source>
        <dbReference type="ARBA" id="ARBA00022692"/>
    </source>
</evidence>
<dbReference type="PANTHER" id="PTHR21324">
    <property type="entry name" value="FASTING-INDUCIBLE INTEGRAL MEMBRANE PROTEIN TM6P1-RELATED"/>
    <property type="match status" value="1"/>
</dbReference>
<keyword evidence="2 5" id="KW-0812">Transmembrane</keyword>
<keyword evidence="3 5" id="KW-1133">Transmembrane helix</keyword>
<name>A0A1J4JRB3_9EUKA</name>
<dbReference type="AlphaFoldDB" id="A0A1J4JRB3"/>
<gene>
    <name evidence="7" type="ORF">TRFO_33677</name>
</gene>
<dbReference type="Proteomes" id="UP000179807">
    <property type="component" value="Unassembled WGS sequence"/>
</dbReference>
<comment type="subcellular location">
    <subcellularLocation>
        <location evidence="1">Endomembrane system</location>
        <topology evidence="1">Multi-pass membrane protein</topology>
    </subcellularLocation>
</comment>
<dbReference type="GO" id="GO:0012505">
    <property type="term" value="C:endomembrane system"/>
    <property type="evidence" value="ECO:0007669"/>
    <property type="project" value="UniProtKB-SubCell"/>
</dbReference>
<dbReference type="Pfam" id="PF10277">
    <property type="entry name" value="Frag1"/>
    <property type="match status" value="1"/>
</dbReference>
<protein>
    <recommendedName>
        <fullName evidence="6">CWH43-like N-terminal domain-containing protein</fullName>
    </recommendedName>
</protein>
<evidence type="ECO:0000256" key="5">
    <source>
        <dbReference type="SAM" id="Phobius"/>
    </source>
</evidence>
<keyword evidence="4 5" id="KW-0472">Membrane</keyword>
<evidence type="ECO:0000256" key="3">
    <source>
        <dbReference type="ARBA" id="ARBA00022989"/>
    </source>
</evidence>
<dbReference type="PANTHER" id="PTHR21324:SF2">
    <property type="entry name" value="EG:22E5.9 PROTEIN"/>
    <property type="match status" value="1"/>
</dbReference>
<dbReference type="InterPro" id="IPR050911">
    <property type="entry name" value="DRAM/TMEM150_Autophagy_Mod"/>
</dbReference>
<dbReference type="VEuPathDB" id="TrichDB:TRFO_33677"/>
<sequence length="259" mass="29251">MKCQVKKKSENLTKMQKEKPNNVKIDEKAIKTCTKNQVKNSELPKINIPLNIPHFAFISFLYPPMVGVFCFVVYAMQGRIAGYFPTISETGTQYPNNKIFGQFMSTGALTTMLTLFCYYCYFRLTHSDTNKKLKFLRVFIFGSGGGIIGLGFSPINENHDRHLLSAVCGFLSILIFELLILTDKHNPKSSPAKKKLQIGSLLLAFSGFALFAASKYVFDYRFDITISSIAEWILLVFMLLVWATWSSELGSLEMSVVLL</sequence>
<evidence type="ECO:0000256" key="1">
    <source>
        <dbReference type="ARBA" id="ARBA00004127"/>
    </source>
</evidence>
<evidence type="ECO:0000256" key="4">
    <source>
        <dbReference type="ARBA" id="ARBA00023136"/>
    </source>
</evidence>
<reference evidence="7" key="1">
    <citation type="submission" date="2016-10" db="EMBL/GenBank/DDBJ databases">
        <authorList>
            <person name="Benchimol M."/>
            <person name="Almeida L.G."/>
            <person name="Vasconcelos A.T."/>
            <person name="Perreira-Neves A."/>
            <person name="Rosa I.A."/>
            <person name="Tasca T."/>
            <person name="Bogo M.R."/>
            <person name="de Souza W."/>
        </authorList>
    </citation>
    <scope>NUCLEOTIDE SEQUENCE [LARGE SCALE GENOMIC DNA]</scope>
    <source>
        <strain evidence="7">K</strain>
    </source>
</reference>
<feature type="domain" description="CWH43-like N-terminal" evidence="6">
    <location>
        <begin position="55"/>
        <end position="250"/>
    </location>
</feature>
<organism evidence="7 8">
    <name type="scientific">Tritrichomonas foetus</name>
    <dbReference type="NCBI Taxonomy" id="1144522"/>
    <lineage>
        <taxon>Eukaryota</taxon>
        <taxon>Metamonada</taxon>
        <taxon>Parabasalia</taxon>
        <taxon>Tritrichomonadida</taxon>
        <taxon>Tritrichomonadidae</taxon>
        <taxon>Tritrichomonas</taxon>
    </lineage>
</organism>
<feature type="transmembrane region" description="Helical" evidence="5">
    <location>
        <begin position="55"/>
        <end position="76"/>
    </location>
</feature>
<feature type="transmembrane region" description="Helical" evidence="5">
    <location>
        <begin position="161"/>
        <end position="181"/>
    </location>
</feature>
<dbReference type="InterPro" id="IPR019402">
    <property type="entry name" value="CWH43_N"/>
</dbReference>
<keyword evidence="8" id="KW-1185">Reference proteome</keyword>
<evidence type="ECO:0000313" key="8">
    <source>
        <dbReference type="Proteomes" id="UP000179807"/>
    </source>
</evidence>
<evidence type="ECO:0000313" key="7">
    <source>
        <dbReference type="EMBL" id="OHS99804.1"/>
    </source>
</evidence>
<proteinExistence type="predicted"/>
<accession>A0A1J4JRB3</accession>
<comment type="caution">
    <text evidence="7">The sequence shown here is derived from an EMBL/GenBank/DDBJ whole genome shotgun (WGS) entry which is preliminary data.</text>
</comment>
<evidence type="ECO:0000259" key="6">
    <source>
        <dbReference type="Pfam" id="PF10277"/>
    </source>
</evidence>
<dbReference type="EMBL" id="MLAK01000986">
    <property type="protein sequence ID" value="OHS99804.1"/>
    <property type="molecule type" value="Genomic_DNA"/>
</dbReference>